<dbReference type="InterPro" id="IPR050198">
    <property type="entry name" value="Non-receptor_tyrosine_kinases"/>
</dbReference>
<reference evidence="17" key="1">
    <citation type="submission" date="2022-11" db="UniProtKB">
        <authorList>
            <consortium name="WormBaseParasite"/>
        </authorList>
    </citation>
    <scope>IDENTIFICATION</scope>
</reference>
<dbReference type="PANTHER" id="PTHR24418">
    <property type="entry name" value="TYROSINE-PROTEIN KINASE"/>
    <property type="match status" value="1"/>
</dbReference>
<dbReference type="Proteomes" id="UP000887569">
    <property type="component" value="Unplaced"/>
</dbReference>
<keyword evidence="4 12" id="KW-0418">Kinase</keyword>
<dbReference type="GO" id="GO:0004715">
    <property type="term" value="F:non-membrane spanning protein tyrosine kinase activity"/>
    <property type="evidence" value="ECO:0007669"/>
    <property type="project" value="UniProtKB-EC"/>
</dbReference>
<dbReference type="SMART" id="SM00252">
    <property type="entry name" value="SH2"/>
    <property type="match status" value="1"/>
</dbReference>
<evidence type="ECO:0000313" key="16">
    <source>
        <dbReference type="Proteomes" id="UP000887569"/>
    </source>
</evidence>
<keyword evidence="5 11" id="KW-0067">ATP-binding</keyword>
<dbReference type="SUPFAM" id="SSF55550">
    <property type="entry name" value="SH2 domain"/>
    <property type="match status" value="1"/>
</dbReference>
<feature type="domain" description="SH2" evidence="14">
    <location>
        <begin position="16"/>
        <end position="100"/>
    </location>
</feature>
<comment type="similarity">
    <text evidence="12">Belongs to the protein kinase superfamily. Tyr protein kinase family.</text>
</comment>
<evidence type="ECO:0000256" key="3">
    <source>
        <dbReference type="ARBA" id="ARBA00022741"/>
    </source>
</evidence>
<dbReference type="InterPro" id="IPR017441">
    <property type="entry name" value="Protein_kinase_ATP_BS"/>
</dbReference>
<evidence type="ECO:0000256" key="9">
    <source>
        <dbReference type="ARBA" id="ARBA00051245"/>
    </source>
</evidence>
<keyword evidence="3 11" id="KW-0547">Nucleotide-binding</keyword>
<keyword evidence="2 12" id="KW-0808">Transferase</keyword>
<dbReference type="WBParaSite" id="PgR029_g049_t01">
    <property type="protein sequence ID" value="PgR029_g049_t01"/>
    <property type="gene ID" value="PgR029_g049"/>
</dbReference>
<feature type="binding site" evidence="11">
    <location>
        <position position="163"/>
    </location>
    <ligand>
        <name>ATP</name>
        <dbReference type="ChEBI" id="CHEBI:30616"/>
    </ligand>
</feature>
<feature type="compositionally biased region" description="Basic residues" evidence="13">
    <location>
        <begin position="429"/>
        <end position="451"/>
    </location>
</feature>
<dbReference type="InterPro" id="IPR020635">
    <property type="entry name" value="Tyr_kinase_cat_dom"/>
</dbReference>
<name>A0A915B758_PARUN</name>
<feature type="region of interest" description="Disordered" evidence="13">
    <location>
        <begin position="418"/>
        <end position="452"/>
    </location>
</feature>
<keyword evidence="7 12" id="KW-0829">Tyrosine-protein kinase</keyword>
<dbReference type="FunFam" id="1.10.510.10:FF:001512">
    <property type="entry name" value="Receptor tyrosine-protein kinase erbB-2"/>
    <property type="match status" value="1"/>
</dbReference>
<evidence type="ECO:0000256" key="13">
    <source>
        <dbReference type="SAM" id="MobiDB-lite"/>
    </source>
</evidence>
<dbReference type="SUPFAM" id="SSF56112">
    <property type="entry name" value="Protein kinase-like (PK-like)"/>
    <property type="match status" value="1"/>
</dbReference>
<dbReference type="CDD" id="cd00192">
    <property type="entry name" value="PTKc"/>
    <property type="match status" value="1"/>
</dbReference>
<evidence type="ECO:0000313" key="17">
    <source>
        <dbReference type="WBParaSite" id="PgR029_g049_t01"/>
    </source>
</evidence>
<dbReference type="PRINTS" id="PR00109">
    <property type="entry name" value="TYRKINASE"/>
</dbReference>
<dbReference type="PROSITE" id="PS00107">
    <property type="entry name" value="PROTEIN_KINASE_ATP"/>
    <property type="match status" value="1"/>
</dbReference>
<protein>
    <recommendedName>
        <fullName evidence="12">Tyrosine-protein kinase</fullName>
        <ecNumber evidence="12">2.7.10.2</ecNumber>
    </recommendedName>
</protein>
<comment type="subcellular location">
    <subcellularLocation>
        <location evidence="1">Endomembrane system</location>
    </subcellularLocation>
</comment>
<dbReference type="InterPro" id="IPR036860">
    <property type="entry name" value="SH2_dom_sf"/>
</dbReference>
<dbReference type="CDD" id="cd10361">
    <property type="entry name" value="SH2_Fps_family"/>
    <property type="match status" value="1"/>
</dbReference>
<evidence type="ECO:0000256" key="5">
    <source>
        <dbReference type="ARBA" id="ARBA00022840"/>
    </source>
</evidence>
<dbReference type="SMART" id="SM00219">
    <property type="entry name" value="TyrKc"/>
    <property type="match status" value="1"/>
</dbReference>
<dbReference type="Gene3D" id="3.30.505.10">
    <property type="entry name" value="SH2 domain"/>
    <property type="match status" value="1"/>
</dbReference>
<dbReference type="PROSITE" id="PS50011">
    <property type="entry name" value="PROTEIN_KINASE_DOM"/>
    <property type="match status" value="1"/>
</dbReference>
<evidence type="ECO:0000256" key="2">
    <source>
        <dbReference type="ARBA" id="ARBA00022679"/>
    </source>
</evidence>
<comment type="catalytic activity">
    <reaction evidence="8">
        <text>L-tyrosyl-[protein] + ATP = O-phospho-L-tyrosyl-[protein] + ADP + H(+)</text>
        <dbReference type="Rhea" id="RHEA:10596"/>
        <dbReference type="Rhea" id="RHEA-COMP:10136"/>
        <dbReference type="Rhea" id="RHEA-COMP:20101"/>
        <dbReference type="ChEBI" id="CHEBI:15378"/>
        <dbReference type="ChEBI" id="CHEBI:30616"/>
        <dbReference type="ChEBI" id="CHEBI:46858"/>
        <dbReference type="ChEBI" id="CHEBI:61978"/>
        <dbReference type="ChEBI" id="CHEBI:456216"/>
        <dbReference type="EC" id="2.7.10.1"/>
    </reaction>
</comment>
<dbReference type="Gene3D" id="3.30.200.20">
    <property type="entry name" value="Phosphorylase Kinase, domain 1"/>
    <property type="match status" value="1"/>
</dbReference>
<dbReference type="PROSITE" id="PS00109">
    <property type="entry name" value="PROTEIN_KINASE_TYR"/>
    <property type="match status" value="1"/>
</dbReference>
<dbReference type="InterPro" id="IPR000719">
    <property type="entry name" value="Prot_kinase_dom"/>
</dbReference>
<dbReference type="GO" id="GO:0061564">
    <property type="term" value="P:axon development"/>
    <property type="evidence" value="ECO:0007669"/>
    <property type="project" value="UniProtKB-ARBA"/>
</dbReference>
<dbReference type="InterPro" id="IPR001245">
    <property type="entry name" value="Ser-Thr/Tyr_kinase_cat_dom"/>
</dbReference>
<dbReference type="InterPro" id="IPR008266">
    <property type="entry name" value="Tyr_kinase_AS"/>
</dbReference>
<proteinExistence type="inferred from homology"/>
<evidence type="ECO:0000256" key="11">
    <source>
        <dbReference type="PROSITE-ProRule" id="PRU10141"/>
    </source>
</evidence>
<keyword evidence="6" id="KW-0472">Membrane</keyword>
<dbReference type="GO" id="GO:0004714">
    <property type="term" value="F:transmembrane receptor protein tyrosine kinase activity"/>
    <property type="evidence" value="ECO:0007669"/>
    <property type="project" value="UniProtKB-EC"/>
</dbReference>
<evidence type="ECO:0000259" key="15">
    <source>
        <dbReference type="PROSITE" id="PS50011"/>
    </source>
</evidence>
<dbReference type="Pfam" id="PF00017">
    <property type="entry name" value="SH2"/>
    <property type="match status" value="1"/>
</dbReference>
<dbReference type="InterPro" id="IPR011009">
    <property type="entry name" value="Kinase-like_dom_sf"/>
</dbReference>
<evidence type="ECO:0000256" key="12">
    <source>
        <dbReference type="RuleBase" id="RU362096"/>
    </source>
</evidence>
<dbReference type="PROSITE" id="PS50001">
    <property type="entry name" value="SH2"/>
    <property type="match status" value="1"/>
</dbReference>
<dbReference type="Gene3D" id="1.10.510.10">
    <property type="entry name" value="Transferase(Phosphotransferase) domain 1"/>
    <property type="match status" value="1"/>
</dbReference>
<dbReference type="Pfam" id="PF07714">
    <property type="entry name" value="PK_Tyr_Ser-Thr"/>
    <property type="match status" value="1"/>
</dbReference>
<dbReference type="GO" id="GO:0048680">
    <property type="term" value="P:positive regulation of axon regeneration"/>
    <property type="evidence" value="ECO:0007669"/>
    <property type="project" value="UniProtKB-ARBA"/>
</dbReference>
<dbReference type="GO" id="GO:0005524">
    <property type="term" value="F:ATP binding"/>
    <property type="evidence" value="ECO:0007669"/>
    <property type="project" value="UniProtKB-UniRule"/>
</dbReference>
<accession>A0A915B758</accession>
<comment type="catalytic activity">
    <reaction evidence="9 12">
        <text>L-tyrosyl-[protein] + ATP = O-phospho-L-tyrosyl-[protein] + ADP + H(+)</text>
        <dbReference type="Rhea" id="RHEA:10596"/>
        <dbReference type="Rhea" id="RHEA-COMP:10136"/>
        <dbReference type="Rhea" id="RHEA-COMP:20101"/>
        <dbReference type="ChEBI" id="CHEBI:15378"/>
        <dbReference type="ChEBI" id="CHEBI:30616"/>
        <dbReference type="ChEBI" id="CHEBI:46858"/>
        <dbReference type="ChEBI" id="CHEBI:61978"/>
        <dbReference type="ChEBI" id="CHEBI:456216"/>
        <dbReference type="EC" id="2.7.10.2"/>
    </reaction>
</comment>
<dbReference type="InterPro" id="IPR000980">
    <property type="entry name" value="SH2"/>
</dbReference>
<feature type="domain" description="Protein kinase" evidence="15">
    <location>
        <begin position="132"/>
        <end position="398"/>
    </location>
</feature>
<dbReference type="AlphaFoldDB" id="A0A915B758"/>
<keyword evidence="10" id="KW-0727">SH2 domain</keyword>
<evidence type="ECO:0000256" key="4">
    <source>
        <dbReference type="ARBA" id="ARBA00022777"/>
    </source>
</evidence>
<evidence type="ECO:0000256" key="6">
    <source>
        <dbReference type="ARBA" id="ARBA00023136"/>
    </source>
</evidence>
<dbReference type="InterPro" id="IPR035849">
    <property type="entry name" value="Fes/Fps/Fer_SH2"/>
</dbReference>
<evidence type="ECO:0000256" key="7">
    <source>
        <dbReference type="ARBA" id="ARBA00023137"/>
    </source>
</evidence>
<organism evidence="16 17">
    <name type="scientific">Parascaris univalens</name>
    <name type="common">Nematode worm</name>
    <dbReference type="NCBI Taxonomy" id="6257"/>
    <lineage>
        <taxon>Eukaryota</taxon>
        <taxon>Metazoa</taxon>
        <taxon>Ecdysozoa</taxon>
        <taxon>Nematoda</taxon>
        <taxon>Chromadorea</taxon>
        <taxon>Rhabditida</taxon>
        <taxon>Spirurina</taxon>
        <taxon>Ascaridomorpha</taxon>
        <taxon>Ascaridoidea</taxon>
        <taxon>Ascarididae</taxon>
        <taxon>Parascaris</taxon>
    </lineage>
</organism>
<evidence type="ECO:0000256" key="10">
    <source>
        <dbReference type="PROSITE-ProRule" id="PRU00191"/>
    </source>
</evidence>
<dbReference type="EC" id="2.7.10.2" evidence="12"/>
<dbReference type="GO" id="GO:0012505">
    <property type="term" value="C:endomembrane system"/>
    <property type="evidence" value="ECO:0007669"/>
    <property type="project" value="UniProtKB-SubCell"/>
</dbReference>
<sequence length="470" mass="54358">MELDEETLKKIESEEFYHGFLPREDISSLLKEVGDFILRLTQPKPGASRELVISVRASMEPSSISIRHVILTRKARNGGFDWIAMEDEKHSSLKELINDYVTSGRPINPEYKSSILIRGVKRQTWEFSHEDIEMKDILGEGQYGEVRTGILNKKGKKMEVAIKTAKQIKDEKQMEQKKDKIKEMMHEARIMRDFDHINIVRMYGVAVCREPIMIVLEKVNGGSLFDLLDRKKGQICGEEKIENMSLGAARGLEYLHSQRCIHRDIASRNVLYTDRKVAKISDFGMSRHGTVYEMKKGSHKRIPLKWTAPESMVAFQYTPKTDVFSFSILLWEIFSDAAEPYAGLTCLEVKKMVSCGQRLKRPQCCPNEMFKLMCRCWAQNPVKRYTMSEVVKFIEGLLDGADETQHRTACETQLKDEIDDEESFSTSRSSKRLGNRRHKRKGGNKMKRRRRPDANKGMLLNGFFSTYFIW</sequence>
<evidence type="ECO:0000259" key="14">
    <source>
        <dbReference type="PROSITE" id="PS50001"/>
    </source>
</evidence>
<evidence type="ECO:0000256" key="8">
    <source>
        <dbReference type="ARBA" id="ARBA00051243"/>
    </source>
</evidence>
<evidence type="ECO:0000256" key="1">
    <source>
        <dbReference type="ARBA" id="ARBA00004308"/>
    </source>
</evidence>
<keyword evidence="16" id="KW-1185">Reference proteome</keyword>